<dbReference type="EMBL" id="OV696694">
    <property type="protein sequence ID" value="CAH1273004.1"/>
    <property type="molecule type" value="Genomic_DNA"/>
</dbReference>
<proteinExistence type="predicted"/>
<reference evidence="3" key="1">
    <citation type="submission" date="2022-01" db="EMBL/GenBank/DDBJ databases">
        <authorList>
            <person name="Braso-Vives M."/>
        </authorList>
    </citation>
    <scope>NUCLEOTIDE SEQUENCE</scope>
</reference>
<name>A0A8K0ACH2_BRALA</name>
<feature type="region of interest" description="Disordered" evidence="2">
    <location>
        <begin position="1"/>
        <end position="21"/>
    </location>
</feature>
<evidence type="ECO:0000313" key="3">
    <source>
        <dbReference type="EMBL" id="CAH1273004.1"/>
    </source>
</evidence>
<gene>
    <name evidence="3" type="primary">Hypp5026</name>
    <name evidence="3" type="ORF">BLAG_LOCUS24486</name>
</gene>
<protein>
    <submittedName>
        <fullName evidence="3">Hypp5026 protein</fullName>
    </submittedName>
</protein>
<keyword evidence="1" id="KW-0175">Coiled coil</keyword>
<evidence type="ECO:0000256" key="1">
    <source>
        <dbReference type="SAM" id="Coils"/>
    </source>
</evidence>
<sequence>MSGKQCTVKTKDLTAAQQQQTQDHLTFEKAIQRARQPGAPVQLPVWQGPPDGQQAFIDKLVKNGPAKKSFNERCKTRLGETHADEKVGNTNRPQAAHPPQVAITVAVKVYNEKLEYYNANNYNLRLSSYDKACKDRDLYKQQRDEALQEREEAIQQKDEAIQQTIKAEKERDQAIKNEKESQDKIHDLEDKLHDLQKLVDKLKLQLKELEPGDKLND</sequence>
<feature type="coiled-coil region" evidence="1">
    <location>
        <begin position="129"/>
        <end position="205"/>
    </location>
</feature>
<organism evidence="3 4">
    <name type="scientific">Branchiostoma lanceolatum</name>
    <name type="common">Common lancelet</name>
    <name type="synonym">Amphioxus lanceolatum</name>
    <dbReference type="NCBI Taxonomy" id="7740"/>
    <lineage>
        <taxon>Eukaryota</taxon>
        <taxon>Metazoa</taxon>
        <taxon>Chordata</taxon>
        <taxon>Cephalochordata</taxon>
        <taxon>Leptocardii</taxon>
        <taxon>Amphioxiformes</taxon>
        <taxon>Branchiostomatidae</taxon>
        <taxon>Branchiostoma</taxon>
    </lineage>
</organism>
<accession>A0A8K0ACH2</accession>
<dbReference type="OrthoDB" id="5146965at2759"/>
<evidence type="ECO:0000256" key="2">
    <source>
        <dbReference type="SAM" id="MobiDB-lite"/>
    </source>
</evidence>
<dbReference type="AlphaFoldDB" id="A0A8K0ACH2"/>
<evidence type="ECO:0000313" key="4">
    <source>
        <dbReference type="Proteomes" id="UP000838412"/>
    </source>
</evidence>
<keyword evidence="4" id="KW-1185">Reference proteome</keyword>
<dbReference type="Proteomes" id="UP000838412">
    <property type="component" value="Chromosome 9"/>
</dbReference>